<reference evidence="1" key="1">
    <citation type="submission" date="2021-08" db="EMBL/GenBank/DDBJ databases">
        <authorList>
            <person name="Papudeshi B."/>
            <person name="Bashey-Visser F."/>
        </authorList>
    </citation>
    <scope>NUCLEOTIDE SEQUENCE</scope>
    <source>
        <strain evidence="1">MC_266_E_2016</strain>
    </source>
</reference>
<evidence type="ECO:0000313" key="1">
    <source>
        <dbReference type="EMBL" id="MDE1480798.1"/>
    </source>
</evidence>
<dbReference type="Gene3D" id="3.40.50.1820">
    <property type="entry name" value="alpha/beta hydrolase"/>
    <property type="match status" value="1"/>
</dbReference>
<dbReference type="InterPro" id="IPR029058">
    <property type="entry name" value="AB_hydrolase_fold"/>
</dbReference>
<dbReference type="EMBL" id="JAILSO010000312">
    <property type="protein sequence ID" value="MDE1480798.1"/>
    <property type="molecule type" value="Genomic_DNA"/>
</dbReference>
<accession>A0AAJ1JIC4</accession>
<feature type="non-terminal residue" evidence="1">
    <location>
        <position position="1"/>
    </location>
</feature>
<protein>
    <recommendedName>
        <fullName evidence="3">Carrier domain-containing protein</fullName>
    </recommendedName>
</protein>
<evidence type="ECO:0000313" key="2">
    <source>
        <dbReference type="Proteomes" id="UP001222434"/>
    </source>
</evidence>
<comment type="caution">
    <text evidence="1">The sequence shown here is derived from an EMBL/GenBank/DDBJ whole genome shotgun (WGS) entry which is preliminary data.</text>
</comment>
<organism evidence="1 2">
    <name type="scientific">Xenorhabdus bovienii</name>
    <name type="common">Xenorhabdus nematophila subsp. bovienii</name>
    <dbReference type="NCBI Taxonomy" id="40576"/>
    <lineage>
        <taxon>Bacteria</taxon>
        <taxon>Pseudomonadati</taxon>
        <taxon>Pseudomonadota</taxon>
        <taxon>Gammaproteobacteria</taxon>
        <taxon>Enterobacterales</taxon>
        <taxon>Morganellaceae</taxon>
        <taxon>Xenorhabdus</taxon>
    </lineage>
</organism>
<evidence type="ECO:0008006" key="3">
    <source>
        <dbReference type="Google" id="ProtNLM"/>
    </source>
</evidence>
<sequence>LNRIREQGMEIPLTALFAHPTLYYLASIIGERLAMPISPLDENPVPLNSAGSLLPLFLVHETSGDPLVYSPLAALLPPELPVYALQALGIHTLEHPPASIEDLAA</sequence>
<feature type="non-terminal residue" evidence="1">
    <location>
        <position position="105"/>
    </location>
</feature>
<dbReference type="RefSeq" id="WP_274714132.1">
    <property type="nucleotide sequence ID" value="NZ_JAILSO010000312.1"/>
</dbReference>
<reference evidence="1" key="2">
    <citation type="journal article" date="2022" name="J. Evol. Biol.">
        <title>Pre- and post-association barriers to host switching in sympatric mutualists.</title>
        <authorList>
            <person name="Dinges Z.M."/>
            <person name="Phillips R.K."/>
            <person name="Lively C.M."/>
            <person name="Bashey F."/>
        </authorList>
    </citation>
    <scope>NUCLEOTIDE SEQUENCE</scope>
    <source>
        <strain evidence="1">MC_266_E_2016</strain>
    </source>
</reference>
<name>A0AAJ1JIC4_XENBV</name>
<dbReference type="AlphaFoldDB" id="A0AAJ1JIC4"/>
<dbReference type="SUPFAM" id="SSF53474">
    <property type="entry name" value="alpha/beta-Hydrolases"/>
    <property type="match status" value="1"/>
</dbReference>
<proteinExistence type="predicted"/>
<gene>
    <name evidence="1" type="ORF">KKJ01_22210</name>
</gene>
<dbReference type="Proteomes" id="UP001222434">
    <property type="component" value="Unassembled WGS sequence"/>
</dbReference>